<gene>
    <name evidence="1" type="ORF">SDC9_98856</name>
</gene>
<dbReference type="AlphaFoldDB" id="A0A645AFY5"/>
<dbReference type="InterPro" id="IPR043751">
    <property type="entry name" value="DUF5696"/>
</dbReference>
<dbReference type="EMBL" id="VSSQ01013712">
    <property type="protein sequence ID" value="MPM52100.1"/>
    <property type="molecule type" value="Genomic_DNA"/>
</dbReference>
<name>A0A645AFY5_9ZZZZ</name>
<proteinExistence type="predicted"/>
<sequence length="628" mass="69993">MPARGIQFDAATYSLNNIDILPYFGCGNISETGYGFVPDGSGAIIRFEDVADANVTVAAQLYGNDSAFHDETFGTAYGGNMEIWRLPVFGIVRNSEFSYVKKVSEQVQKKDSDGNPMVDENGSPVMETVEKTVTEKDTVTHGYVGIITEGESLSRLQYNGGGSVNPYQTMFMKVFPRQTDSYPLSGLTVSGGTATYTVQCKRRYVGNYTIKFKMLYDKDATYVGMAKAYRDYLIGNGELSKLENTGDIPLYIETMGDIDAIEKKVGMPVNVKKPLTTFDQAQTILQELMDAGIKNLNLKYIGWYNGGLYNTPPCKLSVDSVLGGENGLKALNEFAEANNIGLFPDFDYLYVHWRETFDGFNMRQDAAQTVEGRFARQKYYFPAAQAYFNAGPPLISSNVILSFYSKIKDKFNSYGIKGISFETMGQALNSDNNDEAPLNREDSKELIIDFLKNAVADGKEVVVSGGNAYTIPYATHILGVPLDSSNRNYESENVPFIGIVLHGYKEFSGTAINLAGDYKYNFLKLIENGADPYFVMSYDNTATLRNSDYSRYYSVQYSIWKDDVISTYKELNDVLSKVRTATIEAHGLIDYRVVQVTYSNGVKFILNYNNYEVEINGEKIPALGYLVK</sequence>
<comment type="caution">
    <text evidence="1">The sequence shown here is derived from an EMBL/GenBank/DDBJ whole genome shotgun (WGS) entry which is preliminary data.</text>
</comment>
<dbReference type="Pfam" id="PF18952">
    <property type="entry name" value="DUF5696"/>
    <property type="match status" value="2"/>
</dbReference>
<accession>A0A645AFY5</accession>
<reference evidence="1" key="1">
    <citation type="submission" date="2019-08" db="EMBL/GenBank/DDBJ databases">
        <authorList>
            <person name="Kucharzyk K."/>
            <person name="Murdoch R.W."/>
            <person name="Higgins S."/>
            <person name="Loffler F."/>
        </authorList>
    </citation>
    <scope>NUCLEOTIDE SEQUENCE</scope>
</reference>
<evidence type="ECO:0000313" key="1">
    <source>
        <dbReference type="EMBL" id="MPM52100.1"/>
    </source>
</evidence>
<protein>
    <submittedName>
        <fullName evidence="1">Uncharacterized protein</fullName>
    </submittedName>
</protein>
<organism evidence="1">
    <name type="scientific">bioreactor metagenome</name>
    <dbReference type="NCBI Taxonomy" id="1076179"/>
    <lineage>
        <taxon>unclassified sequences</taxon>
        <taxon>metagenomes</taxon>
        <taxon>ecological metagenomes</taxon>
    </lineage>
</organism>